<reference evidence="1 2" key="1">
    <citation type="submission" date="2023-07" db="EMBL/GenBank/DDBJ databases">
        <title>Closed genoem sequence of Methanosarcinaceae archaeon Ac7.</title>
        <authorList>
            <person name="Poehlein A."/>
            <person name="Protasov E."/>
            <person name="Platt K."/>
            <person name="Reeh H."/>
            <person name="Daniel R."/>
            <person name="Brune A."/>
        </authorList>
    </citation>
    <scope>NUCLEOTIDE SEQUENCE [LARGE SCALE GENOMIC DNA]</scope>
    <source>
        <strain evidence="1 2">Ac7</strain>
    </source>
</reference>
<sequence length="159" mass="18421">MNEEFGYSDQRVDYIREIGFKEAVEILDYIFSVQITQIGQDSVIQYLYDETKNLNIIIHGTQRNMNKIEESKGKEKAAGVMSTLERNIPARKTEILDFMIQKLNSEDYNLADLERNELISKIGKLKDRVWKAMYISMEVNYNATGKAPFESSVFGKRFG</sequence>
<dbReference type="EMBL" id="CP131060">
    <property type="protein sequence ID" value="WNY26159.1"/>
    <property type="molecule type" value="Genomic_DNA"/>
</dbReference>
<name>A0AA96V430_9EURY</name>
<evidence type="ECO:0000313" key="2">
    <source>
        <dbReference type="Proteomes" id="UP001303587"/>
    </source>
</evidence>
<organism evidence="1 2">
    <name type="scientific">Methanolapillus millepedarum</name>
    <dbReference type="NCBI Taxonomy" id="3028296"/>
    <lineage>
        <taxon>Archaea</taxon>
        <taxon>Methanobacteriati</taxon>
        <taxon>Methanobacteriota</taxon>
        <taxon>Stenosarchaea group</taxon>
        <taxon>Methanomicrobia</taxon>
        <taxon>Methanosarcinales</taxon>
        <taxon>Methanosarcinaceae</taxon>
        <taxon>Methanolapillus</taxon>
    </lineage>
</organism>
<dbReference type="Proteomes" id="UP001303587">
    <property type="component" value="Chromosome"/>
</dbReference>
<dbReference type="AlphaFoldDB" id="A0AA96V430"/>
<proteinExistence type="predicted"/>
<accession>A0AA96V430</accession>
<dbReference type="GeneID" id="89230827"/>
<keyword evidence="2" id="KW-1185">Reference proteome</keyword>
<gene>
    <name evidence="1" type="ORF">MsAc7_17320</name>
</gene>
<dbReference type="RefSeq" id="WP_338102490.1">
    <property type="nucleotide sequence ID" value="NZ_CP131060.1"/>
</dbReference>
<evidence type="ECO:0000313" key="1">
    <source>
        <dbReference type="EMBL" id="WNY26159.1"/>
    </source>
</evidence>
<protein>
    <submittedName>
        <fullName evidence="1">Uncharacterized protein</fullName>
    </submittedName>
</protein>